<dbReference type="OrthoDB" id="2649716at2"/>
<accession>A0A2W1LDV9</accession>
<gene>
    <name evidence="1" type="ORF">DNH61_04875</name>
</gene>
<organism evidence="1 2">
    <name type="scientific">Paenibacillus sambharensis</name>
    <dbReference type="NCBI Taxonomy" id="1803190"/>
    <lineage>
        <taxon>Bacteria</taxon>
        <taxon>Bacillati</taxon>
        <taxon>Bacillota</taxon>
        <taxon>Bacilli</taxon>
        <taxon>Bacillales</taxon>
        <taxon>Paenibacillaceae</taxon>
        <taxon>Paenibacillus</taxon>
    </lineage>
</organism>
<proteinExistence type="predicted"/>
<name>A0A2W1LDV9_9BACL</name>
<reference evidence="1 2" key="1">
    <citation type="submission" date="2018-06" db="EMBL/GenBank/DDBJ databases">
        <title>Paenibacillus imtechensis sp. nov.</title>
        <authorList>
            <person name="Pinnaka A.K."/>
            <person name="Singh H."/>
            <person name="Kaur M."/>
        </authorList>
    </citation>
    <scope>NUCLEOTIDE SEQUENCE [LARGE SCALE GENOMIC DNA]</scope>
    <source>
        <strain evidence="1 2">SMB1</strain>
    </source>
</reference>
<dbReference type="EMBL" id="QKRB01000034">
    <property type="protein sequence ID" value="PZD96983.1"/>
    <property type="molecule type" value="Genomic_DNA"/>
</dbReference>
<protein>
    <submittedName>
        <fullName evidence="1">Uncharacterized protein</fullName>
    </submittedName>
</protein>
<dbReference type="Proteomes" id="UP000249522">
    <property type="component" value="Unassembled WGS sequence"/>
</dbReference>
<keyword evidence="2" id="KW-1185">Reference proteome</keyword>
<comment type="caution">
    <text evidence="1">The sequence shown here is derived from an EMBL/GenBank/DDBJ whole genome shotgun (WGS) entry which is preliminary data.</text>
</comment>
<sequence>MKVFRKNTRELLVNQKKFICLVDEGDINVKMRIYSGIHKSSFVEITFEWGVVQRINLYKPNIMAKIISHLLDQGWDPFSKNQILRIEDGLSFIEKRSLG</sequence>
<dbReference type="RefSeq" id="WP_111145556.1">
    <property type="nucleotide sequence ID" value="NZ_QKRB01000034.1"/>
</dbReference>
<evidence type="ECO:0000313" key="1">
    <source>
        <dbReference type="EMBL" id="PZD96983.1"/>
    </source>
</evidence>
<evidence type="ECO:0000313" key="2">
    <source>
        <dbReference type="Proteomes" id="UP000249522"/>
    </source>
</evidence>
<dbReference type="AlphaFoldDB" id="A0A2W1LDV9"/>